<dbReference type="InterPro" id="IPR013538">
    <property type="entry name" value="ASHA1/2-like_C"/>
</dbReference>
<dbReference type="Proteomes" id="UP000319731">
    <property type="component" value="Unassembled WGS sequence"/>
</dbReference>
<dbReference type="InterPro" id="IPR023393">
    <property type="entry name" value="START-like_dom_sf"/>
</dbReference>
<dbReference type="OrthoDB" id="567237at2759"/>
<dbReference type="InterPro" id="IPR036338">
    <property type="entry name" value="Aha1"/>
</dbReference>
<dbReference type="SUPFAM" id="SSF103111">
    <property type="entry name" value="Activator of Hsp90 ATPase, Aha1"/>
    <property type="match status" value="1"/>
</dbReference>
<dbReference type="Gene3D" id="3.15.10.20">
    <property type="entry name" value="Activator of Hsp90 ATPase Aha1, N-terminal domain"/>
    <property type="match status" value="1"/>
</dbReference>
<dbReference type="GO" id="GO:0001671">
    <property type="term" value="F:ATPase activator activity"/>
    <property type="evidence" value="ECO:0007669"/>
    <property type="project" value="InterPro"/>
</dbReference>
<feature type="domain" description="Activator of Hsp90 ATPase AHSA1-like N-terminal" evidence="3">
    <location>
        <begin position="1"/>
        <end position="146"/>
    </location>
</feature>
<organism evidence="4 5">
    <name type="scientific">Synchytrium microbalum</name>
    <dbReference type="NCBI Taxonomy" id="1806994"/>
    <lineage>
        <taxon>Eukaryota</taxon>
        <taxon>Fungi</taxon>
        <taxon>Fungi incertae sedis</taxon>
        <taxon>Chytridiomycota</taxon>
        <taxon>Chytridiomycota incertae sedis</taxon>
        <taxon>Chytridiomycetes</taxon>
        <taxon>Synchytriales</taxon>
        <taxon>Synchytriaceae</taxon>
        <taxon>Synchytrium</taxon>
    </lineage>
</organism>
<gene>
    <name evidence="4" type="ORF">SmJEL517_g01036</name>
</gene>
<feature type="compositionally biased region" description="Low complexity" evidence="2">
    <location>
        <begin position="166"/>
        <end position="188"/>
    </location>
</feature>
<dbReference type="InterPro" id="IPR015310">
    <property type="entry name" value="AHSA1-like_N"/>
</dbReference>
<evidence type="ECO:0000256" key="1">
    <source>
        <dbReference type="ARBA" id="ARBA00006817"/>
    </source>
</evidence>
<dbReference type="STRING" id="1806994.A0A507C7W4"/>
<keyword evidence="5" id="KW-1185">Reference proteome</keyword>
<dbReference type="EMBL" id="QEAO01000003">
    <property type="protein sequence ID" value="TPX37147.1"/>
    <property type="molecule type" value="Genomic_DNA"/>
</dbReference>
<sequence>MKTKLTDATDSQDEITITIKDLYSVEGDCELSQRKNKIITIFDFSDLSIGWEGIIPTILIVKSTRTLTRNDSLGSDQAENTAGGRINIPEFDHDSKLDKLEMQITMSDTTTPEKAAILKVARSLLPGMIANALKDFQSDMISSHMKDVYIAPEEMNSHPQTPTYTPSPSIAPNASSSSTSAPDASKSSKALKGGVTSITDNIEFVCSANDLMEVFFDMGRVQAWSRNKVVVSREAGSEFSLFGDNVTGTLLEYEPGKKFVQKWRLKSWPSGHYSTVSYELIQGDQSTTLQLVQKDVPVGEKEITEKNWTTYYWNPIKATFGYGGLL</sequence>
<dbReference type="GO" id="GO:0005829">
    <property type="term" value="C:cytosol"/>
    <property type="evidence" value="ECO:0007669"/>
    <property type="project" value="TreeGrafter"/>
</dbReference>
<dbReference type="AlphaFoldDB" id="A0A507C7W4"/>
<evidence type="ECO:0000256" key="2">
    <source>
        <dbReference type="SAM" id="MobiDB-lite"/>
    </source>
</evidence>
<evidence type="ECO:0000313" key="5">
    <source>
        <dbReference type="Proteomes" id="UP000319731"/>
    </source>
</evidence>
<dbReference type="Pfam" id="PF08327">
    <property type="entry name" value="AHSA1"/>
    <property type="match status" value="1"/>
</dbReference>
<protein>
    <recommendedName>
        <fullName evidence="3">Activator of Hsp90 ATPase AHSA1-like N-terminal domain-containing protein</fullName>
    </recommendedName>
</protein>
<evidence type="ECO:0000259" key="3">
    <source>
        <dbReference type="SMART" id="SM01000"/>
    </source>
</evidence>
<dbReference type="RefSeq" id="XP_031027217.1">
    <property type="nucleotide sequence ID" value="XM_031166964.1"/>
</dbReference>
<comment type="caution">
    <text evidence="4">The sequence shown here is derived from an EMBL/GenBank/DDBJ whole genome shotgun (WGS) entry which is preliminary data.</text>
</comment>
<dbReference type="GO" id="GO:0051087">
    <property type="term" value="F:protein-folding chaperone binding"/>
    <property type="evidence" value="ECO:0007669"/>
    <property type="project" value="InterPro"/>
</dbReference>
<evidence type="ECO:0000313" key="4">
    <source>
        <dbReference type="EMBL" id="TPX37147.1"/>
    </source>
</evidence>
<name>A0A507C7W4_9FUNG</name>
<dbReference type="PANTHER" id="PTHR13009:SF22">
    <property type="entry name" value="LD43819P"/>
    <property type="match status" value="1"/>
</dbReference>
<accession>A0A507C7W4</accession>
<dbReference type="GeneID" id="42002261"/>
<proteinExistence type="inferred from homology"/>
<dbReference type="PANTHER" id="PTHR13009">
    <property type="entry name" value="HEAT SHOCK PROTEIN 90 HSP90 CO-CHAPERONE AHA-1"/>
    <property type="match status" value="1"/>
</dbReference>
<dbReference type="SUPFAM" id="SSF55961">
    <property type="entry name" value="Bet v1-like"/>
    <property type="match status" value="1"/>
</dbReference>
<dbReference type="Pfam" id="PF09229">
    <property type="entry name" value="Aha1_N"/>
    <property type="match status" value="1"/>
</dbReference>
<dbReference type="CDD" id="cd08892">
    <property type="entry name" value="SRPBCC_Aha1"/>
    <property type="match status" value="1"/>
</dbReference>
<feature type="region of interest" description="Disordered" evidence="2">
    <location>
        <begin position="155"/>
        <end position="192"/>
    </location>
</feature>
<dbReference type="Gene3D" id="3.30.530.20">
    <property type="match status" value="1"/>
</dbReference>
<dbReference type="GO" id="GO:0006457">
    <property type="term" value="P:protein folding"/>
    <property type="evidence" value="ECO:0007669"/>
    <property type="project" value="TreeGrafter"/>
</dbReference>
<comment type="similarity">
    <text evidence="1">Belongs to the AHA1 family.</text>
</comment>
<dbReference type="SMART" id="SM01000">
    <property type="entry name" value="Aha1_N"/>
    <property type="match status" value="1"/>
</dbReference>
<reference evidence="4 5" key="1">
    <citation type="journal article" date="2019" name="Sci. Rep.">
        <title>Comparative genomics of chytrid fungi reveal insights into the obligate biotrophic and pathogenic lifestyle of Synchytrium endobioticum.</title>
        <authorList>
            <person name="van de Vossenberg B.T.L.H."/>
            <person name="Warris S."/>
            <person name="Nguyen H.D.T."/>
            <person name="van Gent-Pelzer M.P.E."/>
            <person name="Joly D.L."/>
            <person name="van de Geest H.C."/>
            <person name="Bonants P.J.M."/>
            <person name="Smith D.S."/>
            <person name="Levesque C.A."/>
            <person name="van der Lee T.A.J."/>
        </authorList>
    </citation>
    <scope>NUCLEOTIDE SEQUENCE [LARGE SCALE GENOMIC DNA]</scope>
    <source>
        <strain evidence="4 5">JEL517</strain>
    </source>
</reference>